<dbReference type="AlphaFoldDB" id="F0WWG3"/>
<dbReference type="GO" id="GO:0005524">
    <property type="term" value="F:ATP binding"/>
    <property type="evidence" value="ECO:0007669"/>
    <property type="project" value="UniProtKB-KW"/>
</dbReference>
<dbReference type="InterPro" id="IPR027640">
    <property type="entry name" value="Kinesin-like_fam"/>
</dbReference>
<evidence type="ECO:0000256" key="1">
    <source>
        <dbReference type="ARBA" id="ARBA00022741"/>
    </source>
</evidence>
<dbReference type="InterPro" id="IPR036961">
    <property type="entry name" value="Kinesin_motor_dom_sf"/>
</dbReference>
<accession>F0WWG3</accession>
<protein>
    <submittedName>
        <fullName evidence="7">Kinesinlike protein putative</fullName>
    </submittedName>
</protein>
<dbReference type="SUPFAM" id="SSF52540">
    <property type="entry name" value="P-loop containing nucleoside triphosphate hydrolases"/>
    <property type="match status" value="1"/>
</dbReference>
<evidence type="ECO:0000256" key="2">
    <source>
        <dbReference type="ARBA" id="ARBA00022840"/>
    </source>
</evidence>
<gene>
    <name evidence="7" type="primary">AlNc14C321G10596</name>
    <name evidence="7" type="ORF">ALNC14_119300</name>
</gene>
<dbReference type="PANTHER" id="PTHR47968:SF75">
    <property type="entry name" value="CENTROMERE-ASSOCIATED PROTEIN E"/>
    <property type="match status" value="1"/>
</dbReference>
<dbReference type="PROSITE" id="PS00411">
    <property type="entry name" value="KINESIN_MOTOR_1"/>
    <property type="match status" value="1"/>
</dbReference>
<dbReference type="Pfam" id="PF00225">
    <property type="entry name" value="Kinesin"/>
    <property type="match status" value="1"/>
</dbReference>
<evidence type="ECO:0000256" key="4">
    <source>
        <dbReference type="ARBA" id="ARBA00023175"/>
    </source>
</evidence>
<keyword evidence="3" id="KW-0175">Coiled coil</keyword>
<dbReference type="InterPro" id="IPR001752">
    <property type="entry name" value="Kinesin_motor_dom"/>
</dbReference>
<evidence type="ECO:0000256" key="3">
    <source>
        <dbReference type="ARBA" id="ARBA00023054"/>
    </source>
</evidence>
<dbReference type="PROSITE" id="PS50067">
    <property type="entry name" value="KINESIN_MOTOR_2"/>
    <property type="match status" value="1"/>
</dbReference>
<dbReference type="SMART" id="SM00129">
    <property type="entry name" value="KISc"/>
    <property type="match status" value="1"/>
</dbReference>
<dbReference type="InterPro" id="IPR019821">
    <property type="entry name" value="Kinesin_motor_CS"/>
</dbReference>
<keyword evidence="1" id="KW-0547">Nucleotide-binding</keyword>
<keyword evidence="2" id="KW-0067">ATP-binding</keyword>
<dbReference type="EMBL" id="FR824366">
    <property type="protein sequence ID" value="CCA25786.1"/>
    <property type="molecule type" value="Genomic_DNA"/>
</dbReference>
<organism evidence="7">
    <name type="scientific">Albugo laibachii Nc14</name>
    <dbReference type="NCBI Taxonomy" id="890382"/>
    <lineage>
        <taxon>Eukaryota</taxon>
        <taxon>Sar</taxon>
        <taxon>Stramenopiles</taxon>
        <taxon>Oomycota</taxon>
        <taxon>Peronosporomycetes</taxon>
        <taxon>Albuginales</taxon>
        <taxon>Albuginaceae</taxon>
        <taxon>Albugo</taxon>
    </lineage>
</organism>
<dbReference type="PRINTS" id="PR00380">
    <property type="entry name" value="KINESINHEAVY"/>
</dbReference>
<dbReference type="GO" id="GO:0003777">
    <property type="term" value="F:microtubule motor activity"/>
    <property type="evidence" value="ECO:0007669"/>
    <property type="project" value="InterPro"/>
</dbReference>
<feature type="domain" description="Kinesin motor" evidence="6">
    <location>
        <begin position="1"/>
        <end position="117"/>
    </location>
</feature>
<proteinExistence type="inferred from homology"/>
<dbReference type="Gene3D" id="3.40.850.10">
    <property type="entry name" value="Kinesin motor domain"/>
    <property type="match status" value="1"/>
</dbReference>
<dbReference type="InterPro" id="IPR027417">
    <property type="entry name" value="P-loop_NTPase"/>
</dbReference>
<comment type="similarity">
    <text evidence="5">Belongs to the TRAFAC class myosin-kinesin ATPase superfamily. Kinesin family.</text>
</comment>
<keyword evidence="4" id="KW-0505">Motor protein</keyword>
<evidence type="ECO:0000259" key="6">
    <source>
        <dbReference type="PROSITE" id="PS50067"/>
    </source>
</evidence>
<evidence type="ECO:0000256" key="5">
    <source>
        <dbReference type="PROSITE-ProRule" id="PRU00283"/>
    </source>
</evidence>
<dbReference type="GO" id="GO:0007018">
    <property type="term" value="P:microtubule-based movement"/>
    <property type="evidence" value="ECO:0007669"/>
    <property type="project" value="InterPro"/>
</dbReference>
<evidence type="ECO:0000313" key="7">
    <source>
        <dbReference type="EMBL" id="CCA25786.1"/>
    </source>
</evidence>
<name>F0WWG3_9STRA</name>
<reference evidence="7" key="2">
    <citation type="submission" date="2011-02" db="EMBL/GenBank/DDBJ databases">
        <authorList>
            <person name="MacLean D."/>
        </authorList>
    </citation>
    <scope>NUCLEOTIDE SEQUENCE</scope>
</reference>
<dbReference type="GO" id="GO:0008017">
    <property type="term" value="F:microtubule binding"/>
    <property type="evidence" value="ECO:0007669"/>
    <property type="project" value="InterPro"/>
</dbReference>
<comment type="caution">
    <text evidence="5">Lacks conserved residue(s) required for the propagation of feature annotation.</text>
</comment>
<dbReference type="PANTHER" id="PTHR47968">
    <property type="entry name" value="CENTROMERE PROTEIN E"/>
    <property type="match status" value="1"/>
</dbReference>
<reference evidence="7" key="1">
    <citation type="journal article" date="2011" name="PLoS Biol.">
        <title>Gene gain and loss during evolution of obligate parasitism in the white rust pathogen of Arabidopsis thaliana.</title>
        <authorList>
            <person name="Kemen E."/>
            <person name="Gardiner A."/>
            <person name="Schultz-Larsen T."/>
            <person name="Kemen A.C."/>
            <person name="Balmuth A.L."/>
            <person name="Robert-Seilaniantz A."/>
            <person name="Bailey K."/>
            <person name="Holub E."/>
            <person name="Studholme D.J."/>
            <person name="Maclean D."/>
            <person name="Jones J.D."/>
        </authorList>
    </citation>
    <scope>NUCLEOTIDE SEQUENCE</scope>
</reference>
<sequence length="117" mass="13257">MKLQIREDTRCGFFVENMVEMCVTSPEEFMQHVNNGKDKRTIASTNMNERSSRSHSVFMITVSQRHVDTQVVKSGKLYLVDLAGSEMVRKTEAIGRRLEEATTINKSLSPSAWSSTI</sequence>
<dbReference type="HOGENOM" id="CLU_2089312_0_0_1"/>